<dbReference type="Pfam" id="PF15542">
    <property type="entry name" value="Ntox50"/>
    <property type="match status" value="1"/>
</dbReference>
<dbReference type="AlphaFoldDB" id="A0A6L5Y7K3"/>
<evidence type="ECO:0000313" key="4">
    <source>
        <dbReference type="Proteomes" id="UP000474676"/>
    </source>
</evidence>
<reference evidence="3 4" key="1">
    <citation type="submission" date="2019-08" db="EMBL/GenBank/DDBJ databases">
        <title>In-depth cultivation of the pig gut microbiome towards novel bacterial diversity and tailored functional studies.</title>
        <authorList>
            <person name="Wylensek D."/>
            <person name="Hitch T.C.A."/>
            <person name="Clavel T."/>
        </authorList>
    </citation>
    <scope>NUCLEOTIDE SEQUENCE [LARGE SCALE GENOMIC DNA]</scope>
    <source>
        <strain evidence="3 4">WCA-MUC-591-APC-3H</strain>
    </source>
</reference>
<proteinExistence type="predicted"/>
<accession>A0A6L5Y7K3</accession>
<name>A0A6L5Y7K3_9FIRM</name>
<organism evidence="3 4">
    <name type="scientific">Hornefia butyriciproducens</name>
    <dbReference type="NCBI Taxonomy" id="2652293"/>
    <lineage>
        <taxon>Bacteria</taxon>
        <taxon>Bacillati</taxon>
        <taxon>Bacillota</taxon>
        <taxon>Clostridia</taxon>
        <taxon>Peptostreptococcales</taxon>
        <taxon>Anaerovoracaceae</taxon>
        <taxon>Hornefia</taxon>
    </lineage>
</organism>
<dbReference type="EMBL" id="VUMZ01000010">
    <property type="protein sequence ID" value="MST52561.1"/>
    <property type="molecule type" value="Genomic_DNA"/>
</dbReference>
<evidence type="ECO:0000313" key="3">
    <source>
        <dbReference type="EMBL" id="MST52561.1"/>
    </source>
</evidence>
<dbReference type="Proteomes" id="UP000474676">
    <property type="component" value="Unassembled WGS sequence"/>
</dbReference>
<feature type="compositionally biased region" description="Basic and acidic residues" evidence="1">
    <location>
        <begin position="27"/>
        <end position="48"/>
    </location>
</feature>
<evidence type="ECO:0000259" key="2">
    <source>
        <dbReference type="Pfam" id="PF15542"/>
    </source>
</evidence>
<protein>
    <recommendedName>
        <fullName evidence="2">Bacterial toxin 50 domain-containing protein</fullName>
    </recommendedName>
</protein>
<sequence length="130" mass="14994">MPQISASTITKKIANGEYSLKLSQQQYDKHRNGTRDYERYKEQRERKGYGPQSRLLINKEESQEIIVKQSGTGIIKIRKDGSPTNIEQITCDRVIGEYYQKGKWVSTNKAAIHHGRRESHLVPIKGSNYD</sequence>
<comment type="caution">
    <text evidence="3">The sequence shown here is derived from an EMBL/GenBank/DDBJ whole genome shotgun (WGS) entry which is preliminary data.</text>
</comment>
<feature type="domain" description="Bacterial toxin 50" evidence="2">
    <location>
        <begin position="23"/>
        <end position="123"/>
    </location>
</feature>
<feature type="region of interest" description="Disordered" evidence="1">
    <location>
        <begin position="24"/>
        <end position="49"/>
    </location>
</feature>
<evidence type="ECO:0000256" key="1">
    <source>
        <dbReference type="SAM" id="MobiDB-lite"/>
    </source>
</evidence>
<keyword evidence="4" id="KW-1185">Reference proteome</keyword>
<gene>
    <name evidence="3" type="ORF">FYJ64_09635</name>
</gene>
<dbReference type="InterPro" id="IPR029100">
    <property type="entry name" value="Ntox50"/>
</dbReference>